<protein>
    <submittedName>
        <fullName evidence="3">Uncharacterized protein</fullName>
    </submittedName>
</protein>
<feature type="region of interest" description="Disordered" evidence="1">
    <location>
        <begin position="1"/>
        <end position="26"/>
    </location>
</feature>
<gene>
    <name evidence="3" type="ORF">LY89DRAFT_212807</name>
</gene>
<accession>A0A194WV09</accession>
<dbReference type="AlphaFoldDB" id="A0A194WV09"/>
<reference evidence="3 4" key="1">
    <citation type="submission" date="2015-10" db="EMBL/GenBank/DDBJ databases">
        <title>Full genome of DAOMC 229536 Phialocephala scopiformis, a fungal endophyte of spruce producing the potent anti-insectan compound rugulosin.</title>
        <authorList>
            <consortium name="DOE Joint Genome Institute"/>
            <person name="Walker A.K."/>
            <person name="Frasz S.L."/>
            <person name="Seifert K.A."/>
            <person name="Miller J.D."/>
            <person name="Mondo S.J."/>
            <person name="Labutti K."/>
            <person name="Lipzen A."/>
            <person name="Dockter R."/>
            <person name="Kennedy M."/>
            <person name="Grigoriev I.V."/>
            <person name="Spatafora J.W."/>
        </authorList>
    </citation>
    <scope>NUCLEOTIDE SEQUENCE [LARGE SCALE GENOMIC DNA]</scope>
    <source>
        <strain evidence="3 4">CBS 120377</strain>
    </source>
</reference>
<keyword evidence="2" id="KW-0812">Transmembrane</keyword>
<sequence length="136" mass="14278">MSVPDETPAPAKPGSSRSHHLPYGRARAGGGAAMGHGMNALVAVGSKDRLKLRQRSNYLLTVVVGVQCGAGSQASRLRVASASGLLLQRENHNVTMLACASISLAFPKFLLLLLAAALPSLTLPYLTDLPLLTFPY</sequence>
<dbReference type="InParanoid" id="A0A194WV09"/>
<keyword evidence="2" id="KW-1133">Transmembrane helix</keyword>
<evidence type="ECO:0000313" key="4">
    <source>
        <dbReference type="Proteomes" id="UP000070700"/>
    </source>
</evidence>
<dbReference type="Proteomes" id="UP000070700">
    <property type="component" value="Unassembled WGS sequence"/>
</dbReference>
<name>A0A194WV09_MOLSC</name>
<feature type="transmembrane region" description="Helical" evidence="2">
    <location>
        <begin position="94"/>
        <end position="118"/>
    </location>
</feature>
<keyword evidence="2" id="KW-0472">Membrane</keyword>
<proteinExistence type="predicted"/>
<evidence type="ECO:0000256" key="2">
    <source>
        <dbReference type="SAM" id="Phobius"/>
    </source>
</evidence>
<dbReference type="RefSeq" id="XP_018066155.1">
    <property type="nucleotide sequence ID" value="XM_018205882.1"/>
</dbReference>
<organism evidence="3 4">
    <name type="scientific">Mollisia scopiformis</name>
    <name type="common">Conifer needle endophyte fungus</name>
    <name type="synonym">Phialocephala scopiformis</name>
    <dbReference type="NCBI Taxonomy" id="149040"/>
    <lineage>
        <taxon>Eukaryota</taxon>
        <taxon>Fungi</taxon>
        <taxon>Dikarya</taxon>
        <taxon>Ascomycota</taxon>
        <taxon>Pezizomycotina</taxon>
        <taxon>Leotiomycetes</taxon>
        <taxon>Helotiales</taxon>
        <taxon>Mollisiaceae</taxon>
        <taxon>Mollisia</taxon>
    </lineage>
</organism>
<evidence type="ECO:0000313" key="3">
    <source>
        <dbReference type="EMBL" id="KUJ11800.1"/>
    </source>
</evidence>
<dbReference type="KEGG" id="psco:LY89DRAFT_212807"/>
<dbReference type="GeneID" id="28815608"/>
<keyword evidence="4" id="KW-1185">Reference proteome</keyword>
<evidence type="ECO:0000256" key="1">
    <source>
        <dbReference type="SAM" id="MobiDB-lite"/>
    </source>
</evidence>
<dbReference type="EMBL" id="KQ947425">
    <property type="protein sequence ID" value="KUJ11800.1"/>
    <property type="molecule type" value="Genomic_DNA"/>
</dbReference>